<dbReference type="EMBL" id="FMHW01000002">
    <property type="protein sequence ID" value="SCL31655.1"/>
    <property type="molecule type" value="Genomic_DNA"/>
</dbReference>
<dbReference type="STRING" id="145854.GA0074692_3154"/>
<reference evidence="2" key="1">
    <citation type="submission" date="2016-06" db="EMBL/GenBank/DDBJ databases">
        <authorList>
            <person name="Varghese N."/>
            <person name="Submissions Spin"/>
        </authorList>
    </citation>
    <scope>NUCLEOTIDE SEQUENCE [LARGE SCALE GENOMIC DNA]</scope>
    <source>
        <strain evidence="2">DSM 43817</strain>
    </source>
</reference>
<sequence length="134" mass="14972">MVSEGLTRYEPDPRYWHSADGLPYGYDIQPAEAETDPEELQLVERAAGTTMRCDIGLHIFVSDLAGRPALARMAQQVTQRTDGWVFVEFHDPPTATLLRRLDDAGRCIRVGDAVYLDAAAMAAWIARPDFHVVK</sequence>
<proteinExistence type="predicted"/>
<dbReference type="AlphaFoldDB" id="A0A1C6SRC9"/>
<protein>
    <submittedName>
        <fullName evidence="1">Uncharacterized protein</fullName>
    </submittedName>
</protein>
<keyword evidence="2" id="KW-1185">Reference proteome</keyword>
<name>A0A1C6SRC9_9ACTN</name>
<dbReference type="Proteomes" id="UP000198959">
    <property type="component" value="Unassembled WGS sequence"/>
</dbReference>
<gene>
    <name evidence="1" type="ORF">GA0074692_3154</name>
</gene>
<organism evidence="1 2">
    <name type="scientific">Micromonospora pallida</name>
    <dbReference type="NCBI Taxonomy" id="145854"/>
    <lineage>
        <taxon>Bacteria</taxon>
        <taxon>Bacillati</taxon>
        <taxon>Actinomycetota</taxon>
        <taxon>Actinomycetes</taxon>
        <taxon>Micromonosporales</taxon>
        <taxon>Micromonosporaceae</taxon>
        <taxon>Micromonospora</taxon>
    </lineage>
</organism>
<evidence type="ECO:0000313" key="2">
    <source>
        <dbReference type="Proteomes" id="UP000198959"/>
    </source>
</evidence>
<evidence type="ECO:0000313" key="1">
    <source>
        <dbReference type="EMBL" id="SCL31655.1"/>
    </source>
</evidence>
<accession>A0A1C6SRC9</accession>